<evidence type="ECO:0000256" key="1">
    <source>
        <dbReference type="SAM" id="Phobius"/>
    </source>
</evidence>
<gene>
    <name evidence="2" type="ORF">BCR34DRAFT_616090</name>
</gene>
<keyword evidence="1" id="KW-0812">Transmembrane</keyword>
<dbReference type="OrthoDB" id="5357734at2759"/>
<evidence type="ECO:0000313" key="3">
    <source>
        <dbReference type="Proteomes" id="UP000193144"/>
    </source>
</evidence>
<feature type="transmembrane region" description="Helical" evidence="1">
    <location>
        <begin position="24"/>
        <end position="46"/>
    </location>
</feature>
<protein>
    <submittedName>
        <fullName evidence="2">Uncharacterized protein</fullName>
    </submittedName>
</protein>
<keyword evidence="1" id="KW-1133">Transmembrane helix</keyword>
<evidence type="ECO:0000313" key="2">
    <source>
        <dbReference type="EMBL" id="ORY09010.1"/>
    </source>
</evidence>
<dbReference type="PANTHER" id="PTHR37576:SF2">
    <property type="entry name" value="DEFECT AT LOW TEMPERATURE PROTEIN 1"/>
    <property type="match status" value="1"/>
</dbReference>
<dbReference type="EMBL" id="MCFA01000092">
    <property type="protein sequence ID" value="ORY09010.1"/>
    <property type="molecule type" value="Genomic_DNA"/>
</dbReference>
<accession>A0A1Y1ZFH8</accession>
<dbReference type="AlphaFoldDB" id="A0A1Y1ZFH8"/>
<comment type="caution">
    <text evidence="2">The sequence shown here is derived from an EMBL/GenBank/DDBJ whole genome shotgun (WGS) entry which is preliminary data.</text>
</comment>
<proteinExistence type="predicted"/>
<keyword evidence="1" id="KW-0472">Membrane</keyword>
<name>A0A1Y1ZFH8_9PLEO</name>
<dbReference type="InterPro" id="IPR021514">
    <property type="entry name" value="DUF3176"/>
</dbReference>
<dbReference type="Proteomes" id="UP000193144">
    <property type="component" value="Unassembled WGS sequence"/>
</dbReference>
<dbReference type="STRING" id="1231657.A0A1Y1ZFH8"/>
<feature type="transmembrane region" description="Helical" evidence="1">
    <location>
        <begin position="447"/>
        <end position="472"/>
    </location>
</feature>
<reference evidence="2 3" key="1">
    <citation type="submission" date="2016-07" db="EMBL/GenBank/DDBJ databases">
        <title>Pervasive Adenine N6-methylation of Active Genes in Fungi.</title>
        <authorList>
            <consortium name="DOE Joint Genome Institute"/>
            <person name="Mondo S.J."/>
            <person name="Dannebaum R.O."/>
            <person name="Kuo R.C."/>
            <person name="Labutti K."/>
            <person name="Haridas S."/>
            <person name="Kuo A."/>
            <person name="Salamov A."/>
            <person name="Ahrendt S.R."/>
            <person name="Lipzen A."/>
            <person name="Sullivan W."/>
            <person name="Andreopoulos W.B."/>
            <person name="Clum A."/>
            <person name="Lindquist E."/>
            <person name="Daum C."/>
            <person name="Ramamoorthy G.K."/>
            <person name="Gryganskyi A."/>
            <person name="Culley D."/>
            <person name="Magnuson J.K."/>
            <person name="James T.Y."/>
            <person name="O'Malley M.A."/>
            <person name="Stajich J.E."/>
            <person name="Spatafora J.W."/>
            <person name="Visel A."/>
            <person name="Grigoriev I.V."/>
        </authorList>
    </citation>
    <scope>NUCLEOTIDE SEQUENCE [LARGE SCALE GENOMIC DNA]</scope>
    <source>
        <strain evidence="2 3">CBS 115471</strain>
    </source>
</reference>
<sequence length="560" mass="60824">MSKTIQNDNFENPWRPGKLRRLPWAGLAFIIGSLCGLAAVILVLVFSNGDPITSWRYRPSVYLAIGYTITNALLAAALAQGATIAWWRRALGEKTTLGDLHNWWAFSGNLKEVLLAGRKTNLVAVAALLVTITPVNGPLFQRASTIRLQNLPSSGYSARLSVAPSIENGTGYLTGRSYTPAFLTPKFEPVVRAFQDGNEIIVPNTGCPADGRCSGGLEGAGFAINCSTTTIPFNASIQFGSNGTFDRPDTGVFSVGFGWSMTQRSRLNFSIIHKNTTACAGELIETNCTLLASTVRYPVVIDGSRSAISLNTNSTMFDDKVVRKPPAELSEGNGESLLSGFHAVLQSRYSSSLFIYDSTPRGWLLRTVNDAFFAQFADYAAVESYGNVENVLLNEACHIRFHDPFDYILNKTRELMFRKAIADGNSTTIQTIPVDVLITTNVYETNFGVMGAAILLTLLAIGAVSTLFYGYWELGRSVSMSPIETAMAFNAPLLRELKCNAKVKQIVKSVGHKAVRYGIVADEESKEESGQTAKDGSTVETSSGPTIRLEIAQREVVQTL</sequence>
<keyword evidence="3" id="KW-1185">Reference proteome</keyword>
<dbReference type="PANTHER" id="PTHR37576">
    <property type="entry name" value="DEFECT AT LOW TEMPERATURE PROTEIN 1"/>
    <property type="match status" value="1"/>
</dbReference>
<organism evidence="2 3">
    <name type="scientific">Clohesyomyces aquaticus</name>
    <dbReference type="NCBI Taxonomy" id="1231657"/>
    <lineage>
        <taxon>Eukaryota</taxon>
        <taxon>Fungi</taxon>
        <taxon>Dikarya</taxon>
        <taxon>Ascomycota</taxon>
        <taxon>Pezizomycotina</taxon>
        <taxon>Dothideomycetes</taxon>
        <taxon>Pleosporomycetidae</taxon>
        <taxon>Pleosporales</taxon>
        <taxon>Lindgomycetaceae</taxon>
        <taxon>Clohesyomyces</taxon>
    </lineage>
</organism>
<dbReference type="Pfam" id="PF11374">
    <property type="entry name" value="DUF3176"/>
    <property type="match status" value="1"/>
</dbReference>
<feature type="transmembrane region" description="Helical" evidence="1">
    <location>
        <begin position="61"/>
        <end position="87"/>
    </location>
</feature>